<evidence type="ECO:0000313" key="2">
    <source>
        <dbReference type="EMBL" id="CAF1311260.1"/>
    </source>
</evidence>
<protein>
    <submittedName>
        <fullName evidence="4">Uncharacterized protein</fullName>
    </submittedName>
</protein>
<proteinExistence type="predicted"/>
<evidence type="ECO:0000313" key="3">
    <source>
        <dbReference type="EMBL" id="CAF3743701.1"/>
    </source>
</evidence>
<gene>
    <name evidence="4" type="ORF">FNK824_LOCUS15835</name>
    <name evidence="3" type="ORF">OTI717_LOCUS15172</name>
    <name evidence="2" type="ORF">RFH988_LOCUS30261</name>
    <name evidence="1" type="ORF">SEV965_LOCUS26349</name>
</gene>
<dbReference type="EMBL" id="CAJOBE010002340">
    <property type="protein sequence ID" value="CAF3815537.1"/>
    <property type="molecule type" value="Genomic_DNA"/>
</dbReference>
<name>A0A819CBD1_9BILA</name>
<dbReference type="Proteomes" id="UP000663874">
    <property type="component" value="Unassembled WGS sequence"/>
</dbReference>
<evidence type="ECO:0000313" key="4">
    <source>
        <dbReference type="EMBL" id="CAF3815537.1"/>
    </source>
</evidence>
<dbReference type="EMBL" id="CAJOAX010001765">
    <property type="protein sequence ID" value="CAF3743701.1"/>
    <property type="molecule type" value="Genomic_DNA"/>
</dbReference>
<organism evidence="4 5">
    <name type="scientific">Rotaria sordida</name>
    <dbReference type="NCBI Taxonomy" id="392033"/>
    <lineage>
        <taxon>Eukaryota</taxon>
        <taxon>Metazoa</taxon>
        <taxon>Spiralia</taxon>
        <taxon>Gnathifera</taxon>
        <taxon>Rotifera</taxon>
        <taxon>Eurotatoria</taxon>
        <taxon>Bdelloidea</taxon>
        <taxon>Philodinida</taxon>
        <taxon>Philodinidae</taxon>
        <taxon>Rotaria</taxon>
    </lineage>
</organism>
<comment type="caution">
    <text evidence="4">The sequence shown here is derived from an EMBL/GenBank/DDBJ whole genome shotgun (WGS) entry which is preliminary data.</text>
</comment>
<evidence type="ECO:0000313" key="1">
    <source>
        <dbReference type="EMBL" id="CAF1302209.1"/>
    </source>
</evidence>
<reference evidence="4" key="1">
    <citation type="submission" date="2021-02" db="EMBL/GenBank/DDBJ databases">
        <authorList>
            <person name="Nowell W R."/>
        </authorList>
    </citation>
    <scope>NUCLEOTIDE SEQUENCE</scope>
</reference>
<dbReference type="AlphaFoldDB" id="A0A819CBD1"/>
<dbReference type="Proteomes" id="UP000663889">
    <property type="component" value="Unassembled WGS sequence"/>
</dbReference>
<accession>A0A819CBD1</accession>
<dbReference type="EMBL" id="CAJNOO010002992">
    <property type="protein sequence ID" value="CAF1311260.1"/>
    <property type="molecule type" value="Genomic_DNA"/>
</dbReference>
<dbReference type="OrthoDB" id="10390534at2759"/>
<evidence type="ECO:0000313" key="5">
    <source>
        <dbReference type="Proteomes" id="UP000663874"/>
    </source>
</evidence>
<dbReference type="Proteomes" id="UP000663882">
    <property type="component" value="Unassembled WGS sequence"/>
</dbReference>
<sequence>MASMNYCLTICHAAEGQHKQKIQQRVTQPVDIPKPTSHNNSTNFFGRILSFGSTLAVSTSGLNSPFTSTSLSFTDIDENSF</sequence>
<dbReference type="EMBL" id="CAJNOU010002226">
    <property type="protein sequence ID" value="CAF1302209.1"/>
    <property type="molecule type" value="Genomic_DNA"/>
</dbReference>
<dbReference type="Proteomes" id="UP000663823">
    <property type="component" value="Unassembled WGS sequence"/>
</dbReference>